<dbReference type="RefSeq" id="XP_062650806.1">
    <property type="nucleotide sequence ID" value="XM_062786143.1"/>
</dbReference>
<dbReference type="GeneID" id="87822909"/>
<accession>A0AAN6U5X9</accession>
<evidence type="ECO:0000313" key="1">
    <source>
        <dbReference type="EMBL" id="KAK4127035.1"/>
    </source>
</evidence>
<dbReference type="EMBL" id="MU853224">
    <property type="protein sequence ID" value="KAK4127035.1"/>
    <property type="molecule type" value="Genomic_DNA"/>
</dbReference>
<proteinExistence type="predicted"/>
<dbReference type="Proteomes" id="UP001302602">
    <property type="component" value="Unassembled WGS sequence"/>
</dbReference>
<gene>
    <name evidence="1" type="ORF">N657DRAFT_187129</name>
</gene>
<evidence type="ECO:0000313" key="2">
    <source>
        <dbReference type="Proteomes" id="UP001302602"/>
    </source>
</evidence>
<comment type="caution">
    <text evidence="1">The sequence shown here is derived from an EMBL/GenBank/DDBJ whole genome shotgun (WGS) entry which is preliminary data.</text>
</comment>
<name>A0AAN6U5X9_9PEZI</name>
<keyword evidence="2" id="KW-1185">Reference proteome</keyword>
<organism evidence="1 2">
    <name type="scientific">Parathielavia appendiculata</name>
    <dbReference type="NCBI Taxonomy" id="2587402"/>
    <lineage>
        <taxon>Eukaryota</taxon>
        <taxon>Fungi</taxon>
        <taxon>Dikarya</taxon>
        <taxon>Ascomycota</taxon>
        <taxon>Pezizomycotina</taxon>
        <taxon>Sordariomycetes</taxon>
        <taxon>Sordariomycetidae</taxon>
        <taxon>Sordariales</taxon>
        <taxon>Chaetomiaceae</taxon>
        <taxon>Parathielavia</taxon>
    </lineage>
</organism>
<protein>
    <submittedName>
        <fullName evidence="1">Uncharacterized protein</fullName>
    </submittedName>
</protein>
<reference evidence="1" key="2">
    <citation type="submission" date="2023-05" db="EMBL/GenBank/DDBJ databases">
        <authorList>
            <consortium name="Lawrence Berkeley National Laboratory"/>
            <person name="Steindorff A."/>
            <person name="Hensen N."/>
            <person name="Bonometti L."/>
            <person name="Westerberg I."/>
            <person name="Brannstrom I.O."/>
            <person name="Guillou S."/>
            <person name="Cros-Aarteil S."/>
            <person name="Calhoun S."/>
            <person name="Haridas S."/>
            <person name="Kuo A."/>
            <person name="Mondo S."/>
            <person name="Pangilinan J."/>
            <person name="Riley R."/>
            <person name="Labutti K."/>
            <person name="Andreopoulos B."/>
            <person name="Lipzen A."/>
            <person name="Chen C."/>
            <person name="Yanf M."/>
            <person name="Daum C."/>
            <person name="Ng V."/>
            <person name="Clum A."/>
            <person name="Ohm R."/>
            <person name="Martin F."/>
            <person name="Silar P."/>
            <person name="Natvig D."/>
            <person name="Lalanne C."/>
            <person name="Gautier V."/>
            <person name="Ament-Velasquez S.L."/>
            <person name="Kruys A."/>
            <person name="Hutchinson M.I."/>
            <person name="Powell A.J."/>
            <person name="Barry K."/>
            <person name="Miller A.N."/>
            <person name="Grigoriev I.V."/>
            <person name="Debuchy R."/>
            <person name="Gladieux P."/>
            <person name="Thoren M.H."/>
            <person name="Johannesson H."/>
        </authorList>
    </citation>
    <scope>NUCLEOTIDE SEQUENCE</scope>
    <source>
        <strain evidence="1">CBS 731.68</strain>
    </source>
</reference>
<reference evidence="1" key="1">
    <citation type="journal article" date="2023" name="Mol. Phylogenet. Evol.">
        <title>Genome-scale phylogeny and comparative genomics of the fungal order Sordariales.</title>
        <authorList>
            <person name="Hensen N."/>
            <person name="Bonometti L."/>
            <person name="Westerberg I."/>
            <person name="Brannstrom I.O."/>
            <person name="Guillou S."/>
            <person name="Cros-Aarteil S."/>
            <person name="Calhoun S."/>
            <person name="Haridas S."/>
            <person name="Kuo A."/>
            <person name="Mondo S."/>
            <person name="Pangilinan J."/>
            <person name="Riley R."/>
            <person name="LaButti K."/>
            <person name="Andreopoulos B."/>
            <person name="Lipzen A."/>
            <person name="Chen C."/>
            <person name="Yan M."/>
            <person name="Daum C."/>
            <person name="Ng V."/>
            <person name="Clum A."/>
            <person name="Steindorff A."/>
            <person name="Ohm R.A."/>
            <person name="Martin F."/>
            <person name="Silar P."/>
            <person name="Natvig D.O."/>
            <person name="Lalanne C."/>
            <person name="Gautier V."/>
            <person name="Ament-Velasquez S.L."/>
            <person name="Kruys A."/>
            <person name="Hutchinson M.I."/>
            <person name="Powell A.J."/>
            <person name="Barry K."/>
            <person name="Miller A.N."/>
            <person name="Grigoriev I.V."/>
            <person name="Debuchy R."/>
            <person name="Gladieux P."/>
            <person name="Hiltunen Thoren M."/>
            <person name="Johannesson H."/>
        </authorList>
    </citation>
    <scope>NUCLEOTIDE SEQUENCE</scope>
    <source>
        <strain evidence="1">CBS 731.68</strain>
    </source>
</reference>
<sequence length="188" mass="21319">MSETLKLRRVTKRTRLPEQAMLAFLEDMMERADGPMAACLAEITSIPRILTVRPFLPGHRRKDIEKHLENIERLKTQIGLAVLSQSVVVLLAMEKILACNPLCLSSILGIRLIEEPSSGLKRRYLEEPGRCGVKTALRNRRLVHLFRRFLDLALNSSIPLADGNPGRRENHTMLGNHHNLCFIANKIL</sequence>
<dbReference type="AlphaFoldDB" id="A0AAN6U5X9"/>